<dbReference type="InterPro" id="IPR016840">
    <property type="entry name" value="Glyco_hydro_43_endo_a_Ara-ase"/>
</dbReference>
<protein>
    <submittedName>
        <fullName evidence="7">Arabinan endo-1,5-alpha-L-arabinosidase</fullName>
    </submittedName>
</protein>
<dbReference type="EMBL" id="JBHSOH010000004">
    <property type="protein sequence ID" value="MFC5847207.1"/>
    <property type="molecule type" value="Genomic_DNA"/>
</dbReference>
<comment type="similarity">
    <text evidence="2 5">Belongs to the glycosyl hydrolase 43 family.</text>
</comment>
<name>A0ABW1DES3_9DEIO</name>
<evidence type="ECO:0000256" key="5">
    <source>
        <dbReference type="PIRNR" id="PIRNR026534"/>
    </source>
</evidence>
<feature type="chain" id="PRO_5046085888" evidence="6">
    <location>
        <begin position="21"/>
        <end position="349"/>
    </location>
</feature>
<comment type="caution">
    <text evidence="7">The sequence shown here is derived from an EMBL/GenBank/DDBJ whole genome shotgun (WGS) entry which is preliminary data.</text>
</comment>
<evidence type="ECO:0000256" key="1">
    <source>
        <dbReference type="ARBA" id="ARBA00004834"/>
    </source>
</evidence>
<gene>
    <name evidence="7" type="ORF">ACFPQ6_02695</name>
</gene>
<feature type="signal peptide" evidence="6">
    <location>
        <begin position="1"/>
        <end position="20"/>
    </location>
</feature>
<dbReference type="Pfam" id="PF04616">
    <property type="entry name" value="Glyco_hydro_43"/>
    <property type="match status" value="1"/>
</dbReference>
<dbReference type="PANTHER" id="PTHR43301">
    <property type="entry name" value="ARABINAN ENDO-1,5-ALPHA-L-ARABINOSIDASE"/>
    <property type="match status" value="1"/>
</dbReference>
<dbReference type="Proteomes" id="UP001595979">
    <property type="component" value="Unassembled WGS sequence"/>
</dbReference>
<dbReference type="PIRSF" id="PIRSF026534">
    <property type="entry name" value="Endo_alpha-L-arabinosidase"/>
    <property type="match status" value="1"/>
</dbReference>
<keyword evidence="6" id="KW-0732">Signal</keyword>
<evidence type="ECO:0000313" key="8">
    <source>
        <dbReference type="Proteomes" id="UP001595979"/>
    </source>
</evidence>
<dbReference type="PANTHER" id="PTHR43301:SF3">
    <property type="entry name" value="ARABINAN ENDO-1,5-ALPHA-L-ARABINOSIDASE A-RELATED"/>
    <property type="match status" value="1"/>
</dbReference>
<dbReference type="InterPro" id="IPR050727">
    <property type="entry name" value="GH43_arabinanases"/>
</dbReference>
<keyword evidence="4 5" id="KW-0326">Glycosidase</keyword>
<proteinExistence type="inferred from homology"/>
<dbReference type="RefSeq" id="WP_380046146.1">
    <property type="nucleotide sequence ID" value="NZ_JBHSOH010000004.1"/>
</dbReference>
<dbReference type="Gene3D" id="2.115.10.20">
    <property type="entry name" value="Glycosyl hydrolase domain, family 43"/>
    <property type="match status" value="1"/>
</dbReference>
<evidence type="ECO:0000256" key="3">
    <source>
        <dbReference type="ARBA" id="ARBA00022801"/>
    </source>
</evidence>
<evidence type="ECO:0000256" key="4">
    <source>
        <dbReference type="ARBA" id="ARBA00023295"/>
    </source>
</evidence>
<keyword evidence="8" id="KW-1185">Reference proteome</keyword>
<dbReference type="CDD" id="cd08998">
    <property type="entry name" value="GH43_Arb43a-like"/>
    <property type="match status" value="1"/>
</dbReference>
<sequence length="349" mass="37070">MKRLRSAGALLLVSFLPVQAGGAAGPTRQPSLRGDLDIHDPTVLRLPGGYVALGTGFEGIDGGTLRLKTSPDGLSWTDAGHLGERQPGWVARLLGQEPPNLWAPTLFQRGTTTYLYFAASTFGKNTSGIGLMTNAALDPRSPGRGWVDRGVVLSSGAGDRYNAIDPARFDTPDGRAWLAFGSFWDGIKLRELDPATGLLRPGHPTTYPLASRGGGAIEAASIARRGGYYYLFVSFDRCCAGVNSTYRMMVGRSKAITGPYLDRAGRPLLQGGGTELQSGQGRFVGPGGQEVYADGAALHLVYHHYDRGRGGSPMLQTTPLLWDAQGWPRLPALPVGAGPEGTGRGPLRR</sequence>
<reference evidence="8" key="1">
    <citation type="journal article" date="2019" name="Int. J. Syst. Evol. Microbiol.">
        <title>The Global Catalogue of Microorganisms (GCM) 10K type strain sequencing project: providing services to taxonomists for standard genome sequencing and annotation.</title>
        <authorList>
            <consortium name="The Broad Institute Genomics Platform"/>
            <consortium name="The Broad Institute Genome Sequencing Center for Infectious Disease"/>
            <person name="Wu L."/>
            <person name="Ma J."/>
        </authorList>
    </citation>
    <scope>NUCLEOTIDE SEQUENCE [LARGE SCALE GENOMIC DNA]</scope>
    <source>
        <strain evidence="8">CGMCC 1.15053</strain>
    </source>
</reference>
<evidence type="ECO:0000313" key="7">
    <source>
        <dbReference type="EMBL" id="MFC5847207.1"/>
    </source>
</evidence>
<dbReference type="SUPFAM" id="SSF75005">
    <property type="entry name" value="Arabinanase/levansucrase/invertase"/>
    <property type="match status" value="1"/>
</dbReference>
<dbReference type="InterPro" id="IPR006710">
    <property type="entry name" value="Glyco_hydro_43"/>
</dbReference>
<evidence type="ECO:0000256" key="2">
    <source>
        <dbReference type="ARBA" id="ARBA00009865"/>
    </source>
</evidence>
<organism evidence="7 8">
    <name type="scientific">Deinococcus petrolearius</name>
    <dbReference type="NCBI Taxonomy" id="1751295"/>
    <lineage>
        <taxon>Bacteria</taxon>
        <taxon>Thermotogati</taxon>
        <taxon>Deinococcota</taxon>
        <taxon>Deinococci</taxon>
        <taxon>Deinococcales</taxon>
        <taxon>Deinococcaceae</taxon>
        <taxon>Deinococcus</taxon>
    </lineage>
</organism>
<comment type="pathway">
    <text evidence="1 5">Glycan metabolism; L-arabinan degradation.</text>
</comment>
<evidence type="ECO:0000256" key="6">
    <source>
        <dbReference type="SAM" id="SignalP"/>
    </source>
</evidence>
<keyword evidence="3 5" id="KW-0378">Hydrolase</keyword>
<dbReference type="InterPro" id="IPR023296">
    <property type="entry name" value="Glyco_hydro_beta-prop_sf"/>
</dbReference>
<accession>A0ABW1DES3</accession>